<dbReference type="AlphaFoldDB" id="A0AAE1GBM1"/>
<dbReference type="PANTHER" id="PTHR48051">
    <property type="match status" value="1"/>
</dbReference>
<dbReference type="SUPFAM" id="SSF52058">
    <property type="entry name" value="L domain-like"/>
    <property type="match status" value="1"/>
</dbReference>
<dbReference type="EMBL" id="JAWQEG010001395">
    <property type="protein sequence ID" value="KAK3879803.1"/>
    <property type="molecule type" value="Genomic_DNA"/>
</dbReference>
<proteinExistence type="predicted"/>
<reference evidence="5" key="1">
    <citation type="submission" date="2023-10" db="EMBL/GenBank/DDBJ databases">
        <title>Genome assemblies of two species of porcelain crab, Petrolisthes cinctipes and Petrolisthes manimaculis (Anomura: Porcellanidae).</title>
        <authorList>
            <person name="Angst P."/>
        </authorList>
    </citation>
    <scope>NUCLEOTIDE SEQUENCE</scope>
    <source>
        <strain evidence="5">PB745_01</strain>
        <tissue evidence="5">Gill</tissue>
    </source>
</reference>
<sequence>MKEGVVQQLVSEVKTASNLHWNYRRLKSIPEEVVNEGHHIENINLKYNQLTHLPDNFGELRCLTTCHLNNNDLTSLPESTGQLSCLQSLDVGNNKLKTLPLSLGSLLSLRYLVAVNNHLSAFPRELCHLKTLSLLMLSGNRIKQLPDDMGELTGLQALYVDHNNLRELPRTLASLPVLVRISCCSNPLAFLPLTPFSSQPRIFLDNCPELNYLTLHPFLQHSNDFWEPLQLQAYGCFHNLRLDNNNNTVYITTTASPAHNTSYNNINTLLIPSHIQTVTNGAALTTRITSLKELCLRFLWTTEHQYRNDNNVGRNNEDRNKRNKSNLRPELLPKMLCEMLRYGPVAKCNNIKCSSSSSSSGSIFTHVSIVVVNVSVSTRVLNESHNVPLVLFFCCDSCSKKYIDYLDMDQQAFSLWIRDKLRNNCLRVE</sequence>
<dbReference type="PANTHER" id="PTHR48051:SF1">
    <property type="entry name" value="RAS SUPPRESSOR PROTEIN 1"/>
    <property type="match status" value="1"/>
</dbReference>
<evidence type="ECO:0000313" key="5">
    <source>
        <dbReference type="EMBL" id="KAK3888842.1"/>
    </source>
</evidence>
<keyword evidence="6" id="KW-1185">Reference proteome</keyword>
<dbReference type="InterPro" id="IPR003591">
    <property type="entry name" value="Leu-rich_rpt_typical-subtyp"/>
</dbReference>
<dbReference type="SMART" id="SM00364">
    <property type="entry name" value="LRR_BAC"/>
    <property type="match status" value="6"/>
</dbReference>
<dbReference type="Pfam" id="PF23598">
    <property type="entry name" value="LRR_14"/>
    <property type="match status" value="1"/>
</dbReference>
<evidence type="ECO:0000313" key="6">
    <source>
        <dbReference type="Proteomes" id="UP001286313"/>
    </source>
</evidence>
<feature type="domain" description="Disease resistance R13L4/SHOC-2-like LRR" evidence="3">
    <location>
        <begin position="103"/>
        <end position="183"/>
    </location>
</feature>
<dbReference type="EMBL" id="JAWQEG010000526">
    <property type="protein sequence ID" value="KAK3888842.1"/>
    <property type="molecule type" value="Genomic_DNA"/>
</dbReference>
<dbReference type="InterPro" id="IPR050216">
    <property type="entry name" value="LRR_domain-containing"/>
</dbReference>
<dbReference type="Proteomes" id="UP001286313">
    <property type="component" value="Unassembled WGS sequence"/>
</dbReference>
<evidence type="ECO:0000256" key="2">
    <source>
        <dbReference type="ARBA" id="ARBA00022737"/>
    </source>
</evidence>
<comment type="caution">
    <text evidence="5">The sequence shown here is derived from an EMBL/GenBank/DDBJ whole genome shotgun (WGS) entry which is preliminary data.</text>
</comment>
<protein>
    <recommendedName>
        <fullName evidence="3">Disease resistance R13L4/SHOC-2-like LRR domain-containing protein</fullName>
    </recommendedName>
</protein>
<accession>A0AAE1GBM1</accession>
<dbReference type="GO" id="GO:0005737">
    <property type="term" value="C:cytoplasm"/>
    <property type="evidence" value="ECO:0007669"/>
    <property type="project" value="TreeGrafter"/>
</dbReference>
<dbReference type="SMART" id="SM00369">
    <property type="entry name" value="LRR_TYP"/>
    <property type="match status" value="4"/>
</dbReference>
<organism evidence="5 6">
    <name type="scientific">Petrolisthes cinctipes</name>
    <name type="common">Flat porcelain crab</name>
    <dbReference type="NCBI Taxonomy" id="88211"/>
    <lineage>
        <taxon>Eukaryota</taxon>
        <taxon>Metazoa</taxon>
        <taxon>Ecdysozoa</taxon>
        <taxon>Arthropoda</taxon>
        <taxon>Crustacea</taxon>
        <taxon>Multicrustacea</taxon>
        <taxon>Malacostraca</taxon>
        <taxon>Eumalacostraca</taxon>
        <taxon>Eucarida</taxon>
        <taxon>Decapoda</taxon>
        <taxon>Pleocyemata</taxon>
        <taxon>Anomura</taxon>
        <taxon>Galatheoidea</taxon>
        <taxon>Porcellanidae</taxon>
        <taxon>Petrolisthes</taxon>
    </lineage>
</organism>
<dbReference type="InterPro" id="IPR032675">
    <property type="entry name" value="LRR_dom_sf"/>
</dbReference>
<evidence type="ECO:0000313" key="4">
    <source>
        <dbReference type="EMBL" id="KAK3879803.1"/>
    </source>
</evidence>
<evidence type="ECO:0000259" key="3">
    <source>
        <dbReference type="Pfam" id="PF23598"/>
    </source>
</evidence>
<evidence type="ECO:0000256" key="1">
    <source>
        <dbReference type="ARBA" id="ARBA00022614"/>
    </source>
</evidence>
<name>A0AAE1GBM1_PETCI</name>
<keyword evidence="2" id="KW-0677">Repeat</keyword>
<dbReference type="InterPro" id="IPR055414">
    <property type="entry name" value="LRR_R13L4/SHOC2-like"/>
</dbReference>
<keyword evidence="1" id="KW-0433">Leucine-rich repeat</keyword>
<gene>
    <name evidence="5" type="ORF">Pcinc_007108</name>
    <name evidence="4" type="ORF">Pcinc_015644</name>
</gene>
<dbReference type="Gene3D" id="3.80.10.10">
    <property type="entry name" value="Ribonuclease Inhibitor"/>
    <property type="match status" value="1"/>
</dbReference>